<name>A0A5J4S5N5_9ZZZZ</name>
<comment type="caution">
    <text evidence="1">The sequence shown here is derived from an EMBL/GenBank/DDBJ whole genome shotgun (WGS) entry which is preliminary data.</text>
</comment>
<sequence>MHYYFSNKKRFISLLFYKLNINKKLQVIKPVVFHLHKMLHTVKL</sequence>
<evidence type="ECO:0000313" key="1">
    <source>
        <dbReference type="EMBL" id="KAA6340650.1"/>
    </source>
</evidence>
<organism evidence="1">
    <name type="scientific">termite gut metagenome</name>
    <dbReference type="NCBI Taxonomy" id="433724"/>
    <lineage>
        <taxon>unclassified sequences</taxon>
        <taxon>metagenomes</taxon>
        <taxon>organismal metagenomes</taxon>
    </lineage>
</organism>
<accession>A0A5J4S5N5</accession>
<protein>
    <submittedName>
        <fullName evidence="1">Uncharacterized protein</fullName>
    </submittedName>
</protein>
<dbReference type="AlphaFoldDB" id="A0A5J4S5N5"/>
<gene>
    <name evidence="1" type="ORF">EZS27_011506</name>
</gene>
<proteinExistence type="predicted"/>
<reference evidence="1" key="1">
    <citation type="submission" date="2019-03" db="EMBL/GenBank/DDBJ databases">
        <title>Single cell metagenomics reveals metabolic interactions within the superorganism composed of flagellate Streblomastix strix and complex community of Bacteroidetes bacteria on its surface.</title>
        <authorList>
            <person name="Treitli S.C."/>
            <person name="Kolisko M."/>
            <person name="Husnik F."/>
            <person name="Keeling P."/>
            <person name="Hampl V."/>
        </authorList>
    </citation>
    <scope>NUCLEOTIDE SEQUENCE</scope>
    <source>
        <strain evidence="1">STM</strain>
    </source>
</reference>
<dbReference type="EMBL" id="SNRY01000445">
    <property type="protein sequence ID" value="KAA6340650.1"/>
    <property type="molecule type" value="Genomic_DNA"/>
</dbReference>